<dbReference type="RefSeq" id="WP_310344387.1">
    <property type="nucleotide sequence ID" value="NZ_JAVDXO010000007.1"/>
</dbReference>
<feature type="transmembrane region" description="Helical" evidence="8">
    <location>
        <begin position="384"/>
        <end position="408"/>
    </location>
</feature>
<dbReference type="SUPFAM" id="SSF111352">
    <property type="entry name" value="Ammonium transporter"/>
    <property type="match status" value="1"/>
</dbReference>
<keyword evidence="9" id="KW-0732">Signal</keyword>
<evidence type="ECO:0000256" key="1">
    <source>
        <dbReference type="ARBA" id="ARBA00004141"/>
    </source>
</evidence>
<feature type="transmembrane region" description="Helical" evidence="8">
    <location>
        <begin position="317"/>
        <end position="338"/>
    </location>
</feature>
<feature type="transmembrane region" description="Helical" evidence="8">
    <location>
        <begin position="137"/>
        <end position="158"/>
    </location>
</feature>
<feature type="transmembrane region" description="Helical" evidence="8">
    <location>
        <begin position="165"/>
        <end position="186"/>
    </location>
</feature>
<dbReference type="EMBL" id="JAVDXO010000007">
    <property type="protein sequence ID" value="MDR7307791.1"/>
    <property type="molecule type" value="Genomic_DNA"/>
</dbReference>
<keyword evidence="4 8" id="KW-0812">Transmembrane</keyword>
<proteinExistence type="inferred from homology"/>
<evidence type="ECO:0000256" key="8">
    <source>
        <dbReference type="RuleBase" id="RU362002"/>
    </source>
</evidence>
<keyword evidence="7 8" id="KW-0924">Ammonia transport</keyword>
<dbReference type="Pfam" id="PF00909">
    <property type="entry name" value="Ammonium_transp"/>
    <property type="match status" value="1"/>
</dbReference>
<evidence type="ECO:0000256" key="9">
    <source>
        <dbReference type="SAM" id="SignalP"/>
    </source>
</evidence>
<accession>A0ABU1ZQG4</accession>
<feature type="domain" description="Ammonium transporter AmtB-like" evidence="10">
    <location>
        <begin position="44"/>
        <end position="433"/>
    </location>
</feature>
<comment type="similarity">
    <text evidence="2 8">Belongs to the ammonia transporter channel (TC 1.A.11.2) family.</text>
</comment>
<feature type="chain" id="PRO_5046982887" description="Ammonium transporter" evidence="9">
    <location>
        <begin position="29"/>
        <end position="437"/>
    </location>
</feature>
<feature type="transmembrane region" description="Helical" evidence="8">
    <location>
        <begin position="294"/>
        <end position="311"/>
    </location>
</feature>
<evidence type="ECO:0000313" key="11">
    <source>
        <dbReference type="EMBL" id="MDR7307791.1"/>
    </source>
</evidence>
<feature type="transmembrane region" description="Helical" evidence="8">
    <location>
        <begin position="77"/>
        <end position="100"/>
    </location>
</feature>
<comment type="caution">
    <text evidence="11">The sequence shown here is derived from an EMBL/GenBank/DDBJ whole genome shotgun (WGS) entry which is preliminary data.</text>
</comment>
<keyword evidence="5 8" id="KW-1133">Transmembrane helix</keyword>
<evidence type="ECO:0000313" key="12">
    <source>
        <dbReference type="Proteomes" id="UP001268089"/>
    </source>
</evidence>
<dbReference type="PANTHER" id="PTHR43029:SF10">
    <property type="entry name" value="AMMONIUM TRANSPORTER MEP2"/>
    <property type="match status" value="1"/>
</dbReference>
<feature type="transmembrane region" description="Helical" evidence="8">
    <location>
        <begin position="233"/>
        <end position="254"/>
    </location>
</feature>
<dbReference type="InterPro" id="IPR024041">
    <property type="entry name" value="NH4_transpt_AmtB-like_dom"/>
</dbReference>
<feature type="transmembrane region" description="Helical" evidence="8">
    <location>
        <begin position="198"/>
        <end position="221"/>
    </location>
</feature>
<reference evidence="11 12" key="1">
    <citation type="submission" date="2023-07" db="EMBL/GenBank/DDBJ databases">
        <title>Sorghum-associated microbial communities from plants grown in Nebraska, USA.</title>
        <authorList>
            <person name="Schachtman D."/>
        </authorList>
    </citation>
    <scope>NUCLEOTIDE SEQUENCE [LARGE SCALE GENOMIC DNA]</scope>
    <source>
        <strain evidence="11 12">BE308</strain>
    </source>
</reference>
<evidence type="ECO:0000259" key="10">
    <source>
        <dbReference type="Pfam" id="PF00909"/>
    </source>
</evidence>
<evidence type="ECO:0000256" key="2">
    <source>
        <dbReference type="ARBA" id="ARBA00005887"/>
    </source>
</evidence>
<dbReference type="NCBIfam" id="TIGR00836">
    <property type="entry name" value="amt"/>
    <property type="match status" value="1"/>
</dbReference>
<dbReference type="Gene3D" id="1.10.3430.10">
    <property type="entry name" value="Ammonium transporter AmtB like domains"/>
    <property type="match status" value="1"/>
</dbReference>
<dbReference type="Proteomes" id="UP001268089">
    <property type="component" value="Unassembled WGS sequence"/>
</dbReference>
<organism evidence="11 12">
    <name type="scientific">Rhodoferax saidenbachensis</name>
    <dbReference type="NCBI Taxonomy" id="1484693"/>
    <lineage>
        <taxon>Bacteria</taxon>
        <taxon>Pseudomonadati</taxon>
        <taxon>Pseudomonadota</taxon>
        <taxon>Betaproteobacteria</taxon>
        <taxon>Burkholderiales</taxon>
        <taxon>Comamonadaceae</taxon>
        <taxon>Rhodoferax</taxon>
    </lineage>
</organism>
<feature type="transmembrane region" description="Helical" evidence="8">
    <location>
        <begin position="266"/>
        <end position="287"/>
    </location>
</feature>
<name>A0ABU1ZQG4_9BURK</name>
<evidence type="ECO:0000256" key="5">
    <source>
        <dbReference type="ARBA" id="ARBA00022989"/>
    </source>
</evidence>
<feature type="transmembrane region" description="Helical" evidence="8">
    <location>
        <begin position="350"/>
        <end position="372"/>
    </location>
</feature>
<comment type="subcellular location">
    <subcellularLocation>
        <location evidence="8">Cell membrane</location>
        <topology evidence="8">Multi-pass membrane protein</topology>
    </subcellularLocation>
    <subcellularLocation>
        <location evidence="1">Membrane</location>
        <topology evidence="1">Multi-pass membrane protein</topology>
    </subcellularLocation>
</comment>
<gene>
    <name evidence="11" type="ORF">J2X15_003095</name>
</gene>
<evidence type="ECO:0000256" key="3">
    <source>
        <dbReference type="ARBA" id="ARBA00022448"/>
    </source>
</evidence>
<feature type="signal peptide" evidence="9">
    <location>
        <begin position="1"/>
        <end position="28"/>
    </location>
</feature>
<protein>
    <recommendedName>
        <fullName evidence="8">Ammonium transporter</fullName>
    </recommendedName>
</protein>
<keyword evidence="12" id="KW-1185">Reference proteome</keyword>
<dbReference type="InterPro" id="IPR001905">
    <property type="entry name" value="Ammonium_transpt"/>
</dbReference>
<feature type="transmembrane region" description="Helical" evidence="8">
    <location>
        <begin position="44"/>
        <end position="65"/>
    </location>
</feature>
<sequence length="437" mass="45049">MHLPTLSARGTFAVAVLAMLVASGPVAAQAVAAVPSVFNSGDTAWMLVCTVLVLLMTVPGIMLFYSGMMRAKNALSVVAHVFAATAVVTLVWAALGYSLAFTPGNGLVGDFSRVWSNGLIGASVKAHTSAPTVPESAFFLFQLAFAIISFALVIGATVERLRLSATIFFAGLWTLLVYAPVAHWVWQPTGWLAAMGHMDFAGGTVVHIAAGISGLVAAKVVGPRKGFGKEPMVPHNLLITVIGAGLLWAGWFGFNAGSAFEASSRAVGALLATQVAACVGAFVWGLCEYMQHGKFGVLGMATGAIAGLIAVTPASGYVGVVGATSIGFVAAIACYLAVTRFKALTGIDDTLDVFALHWVGGFVGTVLTPVFALKEIAPITSTVFTNLTGALAVTLFAGAMTYVVLLIVRPLAGLRVTDKEESLGLDLAQHGEMVAGS</sequence>
<evidence type="ECO:0000256" key="6">
    <source>
        <dbReference type="ARBA" id="ARBA00023136"/>
    </source>
</evidence>
<evidence type="ECO:0000256" key="7">
    <source>
        <dbReference type="ARBA" id="ARBA00023177"/>
    </source>
</evidence>
<evidence type="ECO:0000256" key="4">
    <source>
        <dbReference type="ARBA" id="ARBA00022692"/>
    </source>
</evidence>
<dbReference type="PANTHER" id="PTHR43029">
    <property type="entry name" value="AMMONIUM TRANSPORTER MEP2"/>
    <property type="match status" value="1"/>
</dbReference>
<keyword evidence="6 8" id="KW-0472">Membrane</keyword>
<keyword evidence="3 8" id="KW-0813">Transport</keyword>
<dbReference type="InterPro" id="IPR029020">
    <property type="entry name" value="Ammonium/urea_transptr"/>
</dbReference>